<dbReference type="InterPro" id="IPR011011">
    <property type="entry name" value="Znf_FYVE_PHD"/>
</dbReference>
<dbReference type="InterPro" id="IPR019787">
    <property type="entry name" value="Znf_PHD-finger"/>
</dbReference>
<dbReference type="PANTHER" id="PTHR11477:SF51">
    <property type="entry name" value="PROTEIN PARTNER OF SNF, ISOFORM B"/>
    <property type="match status" value="1"/>
</dbReference>
<feature type="compositionally biased region" description="Basic and acidic residues" evidence="9">
    <location>
        <begin position="1554"/>
        <end position="1568"/>
    </location>
</feature>
<dbReference type="CDD" id="cd15552">
    <property type="entry name" value="PHD_PHF3_like"/>
    <property type="match status" value="1"/>
</dbReference>
<dbReference type="Gene3D" id="3.40.5.120">
    <property type="match status" value="1"/>
</dbReference>
<feature type="domain" description="PHD-type" evidence="10">
    <location>
        <begin position="830"/>
        <end position="884"/>
    </location>
</feature>
<keyword evidence="4" id="KW-0862">Zinc</keyword>
<feature type="region of interest" description="Disordered" evidence="9">
    <location>
        <begin position="2101"/>
        <end position="2387"/>
    </location>
</feature>
<feature type="region of interest" description="Disordered" evidence="9">
    <location>
        <begin position="1607"/>
        <end position="1630"/>
    </location>
</feature>
<evidence type="ECO:0000256" key="8">
    <source>
        <dbReference type="PROSITE-ProRule" id="PRU00146"/>
    </source>
</evidence>
<feature type="region of interest" description="Disordered" evidence="9">
    <location>
        <begin position="1941"/>
        <end position="1969"/>
    </location>
</feature>
<evidence type="ECO:0000313" key="13">
    <source>
        <dbReference type="Proteomes" id="UP000291343"/>
    </source>
</evidence>
<name>A0A482XCG8_LAOST</name>
<dbReference type="Pfam" id="PF07500">
    <property type="entry name" value="TFIIS_M"/>
    <property type="match status" value="1"/>
</dbReference>
<feature type="region of interest" description="Disordered" evidence="9">
    <location>
        <begin position="577"/>
        <end position="599"/>
    </location>
</feature>
<feature type="compositionally biased region" description="Basic and acidic residues" evidence="9">
    <location>
        <begin position="1899"/>
        <end position="1920"/>
    </location>
</feature>
<keyword evidence="6" id="KW-0804">Transcription</keyword>
<evidence type="ECO:0000256" key="6">
    <source>
        <dbReference type="ARBA" id="ARBA00023163"/>
    </source>
</evidence>
<evidence type="ECO:0000256" key="7">
    <source>
        <dbReference type="ARBA" id="ARBA00023242"/>
    </source>
</evidence>
<feature type="compositionally biased region" description="Basic residues" evidence="9">
    <location>
        <begin position="1509"/>
        <end position="1552"/>
    </location>
</feature>
<dbReference type="GO" id="GO:0008270">
    <property type="term" value="F:zinc ion binding"/>
    <property type="evidence" value="ECO:0007669"/>
    <property type="project" value="UniProtKB-KW"/>
</dbReference>
<feature type="compositionally biased region" description="Basic and acidic residues" evidence="9">
    <location>
        <begin position="1229"/>
        <end position="1260"/>
    </location>
</feature>
<feature type="region of interest" description="Disordered" evidence="9">
    <location>
        <begin position="722"/>
        <end position="828"/>
    </location>
</feature>
<dbReference type="GO" id="GO:0006351">
    <property type="term" value="P:DNA-templated transcription"/>
    <property type="evidence" value="ECO:0007669"/>
    <property type="project" value="InterPro"/>
</dbReference>
<feature type="compositionally biased region" description="Low complexity" evidence="9">
    <location>
        <begin position="580"/>
        <end position="599"/>
    </location>
</feature>
<feature type="compositionally biased region" description="Acidic residues" evidence="9">
    <location>
        <begin position="1881"/>
        <end position="1898"/>
    </location>
</feature>
<dbReference type="Pfam" id="PF07744">
    <property type="entry name" value="SPOC"/>
    <property type="match status" value="1"/>
</dbReference>
<evidence type="ECO:0000256" key="3">
    <source>
        <dbReference type="ARBA" id="ARBA00022771"/>
    </source>
</evidence>
<dbReference type="FunCoup" id="A0A482XCG8">
    <property type="interactions" value="503"/>
</dbReference>
<feature type="region of interest" description="Disordered" evidence="9">
    <location>
        <begin position="2016"/>
        <end position="2085"/>
    </location>
</feature>
<comment type="subcellular location">
    <subcellularLocation>
        <location evidence="1">Nucleus</location>
    </subcellularLocation>
</comment>
<proteinExistence type="predicted"/>
<evidence type="ECO:0000256" key="5">
    <source>
        <dbReference type="ARBA" id="ARBA00023015"/>
    </source>
</evidence>
<protein>
    <recommendedName>
        <fullName evidence="14">Death-inducer obliterator 1</fullName>
    </recommendedName>
</protein>
<feature type="compositionally biased region" description="Polar residues" evidence="9">
    <location>
        <begin position="776"/>
        <end position="788"/>
    </location>
</feature>
<dbReference type="Gene3D" id="1.10.472.30">
    <property type="entry name" value="Transcription elongation factor S-II, central domain"/>
    <property type="match status" value="1"/>
</dbReference>
<feature type="region of interest" description="Disordered" evidence="9">
    <location>
        <begin position="429"/>
        <end position="522"/>
    </location>
</feature>
<feature type="compositionally biased region" description="Basic and acidic residues" evidence="9">
    <location>
        <begin position="2255"/>
        <end position="2293"/>
    </location>
</feature>
<dbReference type="SUPFAM" id="SSF57903">
    <property type="entry name" value="FYVE/PHD zinc finger"/>
    <property type="match status" value="1"/>
</dbReference>
<dbReference type="SMART" id="SM00510">
    <property type="entry name" value="TFS2M"/>
    <property type="match status" value="1"/>
</dbReference>
<feature type="compositionally biased region" description="Basic and acidic residues" evidence="9">
    <location>
        <begin position="1607"/>
        <end position="1624"/>
    </location>
</feature>
<dbReference type="InterPro" id="IPR037259">
    <property type="entry name" value="BRK_sf"/>
</dbReference>
<feature type="region of interest" description="Disordered" evidence="9">
    <location>
        <begin position="887"/>
        <end position="964"/>
    </location>
</feature>
<feature type="compositionally biased region" description="Basic residues" evidence="9">
    <location>
        <begin position="457"/>
        <end position="469"/>
    </location>
</feature>
<dbReference type="InterPro" id="IPR006576">
    <property type="entry name" value="BRK_domain"/>
</dbReference>
<dbReference type="PROSITE" id="PS51321">
    <property type="entry name" value="TFIIS_CENTRAL"/>
    <property type="match status" value="1"/>
</dbReference>
<dbReference type="InterPro" id="IPR001965">
    <property type="entry name" value="Znf_PHD"/>
</dbReference>
<reference evidence="12 13" key="1">
    <citation type="journal article" date="2017" name="Gigascience">
        <title>Genome sequence of the small brown planthopper, Laodelphax striatellus.</title>
        <authorList>
            <person name="Zhu J."/>
            <person name="Jiang F."/>
            <person name="Wang X."/>
            <person name="Yang P."/>
            <person name="Bao Y."/>
            <person name="Zhao W."/>
            <person name="Wang W."/>
            <person name="Lu H."/>
            <person name="Wang Q."/>
            <person name="Cui N."/>
            <person name="Li J."/>
            <person name="Chen X."/>
            <person name="Luo L."/>
            <person name="Yu J."/>
            <person name="Kang L."/>
            <person name="Cui F."/>
        </authorList>
    </citation>
    <scope>NUCLEOTIDE SEQUENCE [LARGE SCALE GENOMIC DNA]</scope>
    <source>
        <strain evidence="12">Lst14</strain>
    </source>
</reference>
<dbReference type="SUPFAM" id="SSF46942">
    <property type="entry name" value="Elongation factor TFIIS domain 2"/>
    <property type="match status" value="1"/>
</dbReference>
<feature type="compositionally biased region" description="Basic and acidic residues" evidence="9">
    <location>
        <begin position="2371"/>
        <end position="2387"/>
    </location>
</feature>
<feature type="compositionally biased region" description="Polar residues" evidence="9">
    <location>
        <begin position="1420"/>
        <end position="1433"/>
    </location>
</feature>
<dbReference type="PROSITE" id="PS01359">
    <property type="entry name" value="ZF_PHD_1"/>
    <property type="match status" value="1"/>
</dbReference>
<evidence type="ECO:0000256" key="2">
    <source>
        <dbReference type="ARBA" id="ARBA00022723"/>
    </source>
</evidence>
<sequence length="2387" mass="260903">MSSTFVADSTVDGQSDETLIIFVNADGTISVDPETLNRLLANQHHTSGVSVVRLGQSDDQNEDASESSDCSDVNLTVEGFYPPGSAASNKHLSGVSSTSVTAADHAAAKGSAAAAISNLIPSFDSISSTTVPQSIGPHLATIEGSSSAGDVLVDPFSEMDPDQLKRLENALQSEHAKQILGENVTAMFDCLKVDGESAINESIRMDHCYTTRSAPTVAATPLEPSTVVLQSEGTLSQVVPTRRPFDTGTAIRGKGKVKVGSRPTLSSSSAISKTALEVLAGHTLIPVVRPLTLPAGTTHVGATQTITNLPKGQRLILPHNQFIIAQDTASTTIATTFETPKKKATAAGGRTIRGGKVGAEGRKQPAAGRGKGGTVKRQNSQKISDDLLAATLEALQTSPPAETATDTAVKKPTESPVLMKKLIVKTVKKQSLENSNKPSGEVKKGPRQTKLIEHLKKIPSKSPKPKPTKKVADSTTPVTPVSSTVSPQSAAAEVSPLSASASTTTQQPTISSSATSTPEAVDTKQLEPANVEHGIGSVVNAQQLKKYPKREHRKPPAHLAEALGPALFSTPDIIRRVSTDKQTPQTPTTPETPGTGDAAPETLLQNIHAQEPAQEDLLFEDENLILEDLSELQEATEVLAEEDVSGIVNIVTSSETLSSEMVRSDLAHSSDDLVNVGAELSDSVSLDKSLPKTVFSVAIPMEVDSSKVVDTTDLNIVKAKQPSDGTVVTQTSSLRKLPPIELPATRAASKRGTTKEEPQPSHLQSLLQPQVVQESKSPAESSQKTSAEIATRGHRKSSESKSSVPRLSTSEEDFITDDDEDYNSEDDPDRLWCICQKPHNNRFMICCDSCEEWFHGKCVGITKAIGKQIEQQGVEWRCPNCKVKLDQNQSPATPASIATTPTPTSTGSASAPSVKVQSHQKSPKAPATPKSQAQKTPASDAKVADVKPAEAKSEKHKDTKGPRQTTLKFHFDKNQSQVQPAGAVCCIVCKKTALPDSIYCSDECIVKHGEESLEFINKERGDVSGKTQSDSRVIVAERKTGRLIAGPNAPLASNLISWLKNHPTYEIVRPSALPTSKFYSQSKPAAKPNTPQPSKVVKHSPGSSGPMKQATLASKPGSKHIMISPKPPPVKQTKIVLIQPKPQPPVLTKGQIAKTEAQGESLSSVSAKKESSESSENKRPSLPEKKPIQKQTQPAGGTPKPSTPAPKPSTPAPKPATPAPKRTQRRSSSGKEELKSSVQRRKSESESKPSKCDESPKPEPIRLNVKKTLHELLLSRVKEAGDIPIEDEAILKLAHKIEDELFALFKDTGTKYKSKYRSIIFNIKDPKNLTLFRQVADKTISPQQLVKLSAEDMASQELAQWREREMRHQLEMIKKNELELLQQAKTVVMKTHKGEQIIEADELSSSKQEASLTELERSLNSDNLQLMDESTLSVKDKMDESVSKKEDKDRSRHRSISSGSSSRKKDVKSKDRKKDKKHSRKDSRRSRSSSRGRKRHRSRSNERSSSKSRPSRSKSRHSRSKSRHSRSKSRHSRSKSRHSRSKSRHSRSRSRHSPSLERKHSDQDQKVEEEIVKEASYSISQKPDEMESQSPLLDAFVEEELMKIDETELTANKEIESDLSDREPSSTVNIKTPPYIEEKALWRGTLVMNDVAKFETSIHEVSGDCEFLRDDLPRTIDCVGRIHPDTVWDYISKMKKSGTKQIIVVRLDAENEDEKLEYLSLYSYLSSRNRMGVVGNNLDMIKDFYIYPLGSHSPIPQVLLPLDGPGFEDFRPHLLLGIIVRTRRQRMPSIERDIPFVPKKKPSTVVAAAAASLQPERSYTPPLPDDGGEGGSLTPPHPPPASSELDKSKRTSSSYKSAAIASLSPTEDTEDGDVPYSPGGDDNDVDDDDEPYSPGGDDESPKDPTDLQKKMEELNRKIEEETQEIQSIRCTITETIQETIEEVEEEDEAYSPSRSFTPPPTTTADTIPFLDDNMSSISLPKNLQEILASIKKVDEPAKPMTLKLDPIVQAYSSETAVEAYSPEAKESESAGASESVGYTPSAVSKLAADDSSSLPAAEVAAKVNRDPRQRVETTKKPAKSSLSQLTDDDLIKKAAEMGFIDKDKQDAKDAMEKVEREQPLPPGIDAEEFGSQFASPFVGYTTAPPPMISQMPPPPSVDTSVPPPLIPMTSMPPPPIAFPPGFSNPPPPLPSLPPPMPPMPPPPPLPSAAIPPPFPHPPGLPPPLPPPSPYHSPSPAAGSMKDRSSRNQSKKRRKHGDDSRNESAKKRGRDSQEGDTTWKHDMPMTSRDFEKHSSRGQNNPRYQTGNRGFHQRNRGRPFDRGNWKNYKEYQQRNFSNPPPPSPEHIQTEWDEEIRNFEQQRERRHKSGGKRWSKEGDNRKRKYPAEDE</sequence>
<dbReference type="PROSITE" id="PS50016">
    <property type="entry name" value="ZF_PHD_2"/>
    <property type="match status" value="1"/>
</dbReference>
<feature type="region of interest" description="Disordered" evidence="9">
    <location>
        <begin position="50"/>
        <end position="70"/>
    </location>
</feature>
<dbReference type="SMART" id="SM00249">
    <property type="entry name" value="PHD"/>
    <property type="match status" value="1"/>
</dbReference>
<feature type="compositionally biased region" description="Low complexity" evidence="9">
    <location>
        <begin position="474"/>
        <end position="487"/>
    </location>
</feature>
<dbReference type="Pfam" id="PF07533">
    <property type="entry name" value="BRK"/>
    <property type="match status" value="1"/>
</dbReference>
<feature type="region of interest" description="Disordered" evidence="9">
    <location>
        <begin position="1807"/>
        <end position="1928"/>
    </location>
</feature>
<dbReference type="InterPro" id="IPR019786">
    <property type="entry name" value="Zinc_finger_PHD-type_CS"/>
</dbReference>
<dbReference type="GO" id="GO:0005634">
    <property type="term" value="C:nucleus"/>
    <property type="evidence" value="ECO:0007669"/>
    <property type="project" value="UniProtKB-SubCell"/>
</dbReference>
<keyword evidence="2" id="KW-0479">Metal-binding</keyword>
<feature type="compositionally biased region" description="Polar residues" evidence="9">
    <location>
        <begin position="723"/>
        <end position="734"/>
    </location>
</feature>
<feature type="compositionally biased region" description="Low complexity" evidence="9">
    <location>
        <begin position="495"/>
        <end position="518"/>
    </location>
</feature>
<evidence type="ECO:0008006" key="14">
    <source>
        <dbReference type="Google" id="ProtNLM"/>
    </source>
</evidence>
<dbReference type="PANTHER" id="PTHR11477">
    <property type="entry name" value="TRANSCRIPTION FACTOR S-II ZINC FINGER DOMAIN-CONTAINING PROTEIN"/>
    <property type="match status" value="1"/>
</dbReference>
<gene>
    <name evidence="12" type="ORF">LSTR_LSTR001707</name>
</gene>
<dbReference type="InterPro" id="IPR013083">
    <property type="entry name" value="Znf_RING/FYVE/PHD"/>
</dbReference>
<evidence type="ECO:0000313" key="12">
    <source>
        <dbReference type="EMBL" id="RZF43446.1"/>
    </source>
</evidence>
<feature type="domain" description="TFIIS central" evidence="11">
    <location>
        <begin position="1261"/>
        <end position="1381"/>
    </location>
</feature>
<feature type="compositionally biased region" description="Polar residues" evidence="9">
    <location>
        <begin position="2295"/>
        <end position="2306"/>
    </location>
</feature>
<feature type="compositionally biased region" description="Basic and acidic residues" evidence="9">
    <location>
        <begin position="1434"/>
        <end position="1450"/>
    </location>
</feature>
<dbReference type="EMBL" id="QKKF02012754">
    <property type="protein sequence ID" value="RZF43446.1"/>
    <property type="molecule type" value="Genomic_DNA"/>
</dbReference>
<feature type="compositionally biased region" description="Basic and acidic residues" evidence="9">
    <location>
        <begin position="2316"/>
        <end position="2330"/>
    </location>
</feature>
<dbReference type="InterPro" id="IPR036575">
    <property type="entry name" value="TFIIS_cen_dom_sf"/>
</dbReference>
<feature type="compositionally biased region" description="Low complexity" evidence="9">
    <location>
        <begin position="890"/>
        <end position="913"/>
    </location>
</feature>
<dbReference type="SMR" id="A0A482XCG8"/>
<dbReference type="OrthoDB" id="1884872at2759"/>
<dbReference type="SMART" id="SM00592">
    <property type="entry name" value="BRK"/>
    <property type="match status" value="1"/>
</dbReference>
<comment type="caution">
    <text evidence="12">The sequence shown here is derived from an EMBL/GenBank/DDBJ whole genome shotgun (WGS) entry which is preliminary data.</text>
</comment>
<keyword evidence="3 8" id="KW-0863">Zinc-finger</keyword>
<evidence type="ECO:0000259" key="11">
    <source>
        <dbReference type="PROSITE" id="PS51321"/>
    </source>
</evidence>
<evidence type="ECO:0000256" key="9">
    <source>
        <dbReference type="SAM" id="MobiDB-lite"/>
    </source>
</evidence>
<dbReference type="SUPFAM" id="SSF160481">
    <property type="entry name" value="BRK domain-like"/>
    <property type="match status" value="1"/>
</dbReference>
<dbReference type="InterPro" id="IPR012921">
    <property type="entry name" value="SPOC_C"/>
</dbReference>
<feature type="compositionally biased region" description="Acidic residues" evidence="9">
    <location>
        <begin position="810"/>
        <end position="828"/>
    </location>
</feature>
<feature type="compositionally biased region" description="Basic residues" evidence="9">
    <location>
        <begin position="2361"/>
        <end position="2370"/>
    </location>
</feature>
<feature type="region of interest" description="Disordered" evidence="9">
    <location>
        <begin position="1079"/>
        <end position="1262"/>
    </location>
</feature>
<dbReference type="InParanoid" id="A0A482XCG8"/>
<feature type="compositionally biased region" description="Basic and acidic residues" evidence="9">
    <location>
        <begin position="942"/>
        <end position="961"/>
    </location>
</feature>
<feature type="compositionally biased region" description="Basic and acidic residues" evidence="9">
    <location>
        <begin position="2101"/>
        <end position="2118"/>
    </location>
</feature>
<feature type="region of interest" description="Disordered" evidence="9">
    <location>
        <begin position="1399"/>
        <end position="1568"/>
    </location>
</feature>
<keyword evidence="7" id="KW-0539">Nucleus</keyword>
<organism evidence="12 13">
    <name type="scientific">Laodelphax striatellus</name>
    <name type="common">Small brown planthopper</name>
    <name type="synonym">Delphax striatella</name>
    <dbReference type="NCBI Taxonomy" id="195883"/>
    <lineage>
        <taxon>Eukaryota</taxon>
        <taxon>Metazoa</taxon>
        <taxon>Ecdysozoa</taxon>
        <taxon>Arthropoda</taxon>
        <taxon>Hexapoda</taxon>
        <taxon>Insecta</taxon>
        <taxon>Pterygota</taxon>
        <taxon>Neoptera</taxon>
        <taxon>Paraneoptera</taxon>
        <taxon>Hemiptera</taxon>
        <taxon>Auchenorrhyncha</taxon>
        <taxon>Fulgoroidea</taxon>
        <taxon>Delphacidae</taxon>
        <taxon>Criomorphinae</taxon>
        <taxon>Laodelphax</taxon>
    </lineage>
</organism>
<dbReference type="InterPro" id="IPR003618">
    <property type="entry name" value="TFIIS_cen_dom"/>
</dbReference>
<keyword evidence="5" id="KW-0805">Transcription regulation</keyword>
<dbReference type="STRING" id="195883.A0A482XCG8"/>
<feature type="compositionally biased region" description="Low complexity" evidence="9">
    <location>
        <begin position="2029"/>
        <end position="2057"/>
    </location>
</feature>
<feature type="compositionally biased region" description="Pro residues" evidence="9">
    <location>
        <begin position="1201"/>
        <end position="1218"/>
    </location>
</feature>
<dbReference type="Pfam" id="PF00628">
    <property type="entry name" value="PHD"/>
    <property type="match status" value="1"/>
</dbReference>
<keyword evidence="13" id="KW-1185">Reference proteome</keyword>
<feature type="compositionally biased region" description="Basic and acidic residues" evidence="9">
    <location>
        <begin position="2063"/>
        <end position="2075"/>
    </location>
</feature>
<accession>A0A482XCG8</accession>
<feature type="compositionally biased region" description="Basic residues" evidence="9">
    <location>
        <begin position="1465"/>
        <end position="1498"/>
    </location>
</feature>
<feature type="compositionally biased region" description="Low complexity" evidence="9">
    <location>
        <begin position="760"/>
        <end position="775"/>
    </location>
</feature>
<evidence type="ECO:0000256" key="4">
    <source>
        <dbReference type="ARBA" id="ARBA00022833"/>
    </source>
</evidence>
<evidence type="ECO:0000259" key="10">
    <source>
        <dbReference type="PROSITE" id="PS50016"/>
    </source>
</evidence>
<feature type="compositionally biased region" description="Basic and acidic residues" evidence="9">
    <location>
        <begin position="440"/>
        <end position="456"/>
    </location>
</feature>
<dbReference type="Proteomes" id="UP000291343">
    <property type="component" value="Unassembled WGS sequence"/>
</dbReference>
<dbReference type="Gene3D" id="3.30.40.10">
    <property type="entry name" value="Zinc/RING finger domain, C3HC4 (zinc finger)"/>
    <property type="match status" value="1"/>
</dbReference>
<feature type="compositionally biased region" description="Pro residues" evidence="9">
    <location>
        <begin position="2143"/>
        <end position="2232"/>
    </location>
</feature>
<evidence type="ECO:0000256" key="1">
    <source>
        <dbReference type="ARBA" id="ARBA00004123"/>
    </source>
</evidence>
<feature type="region of interest" description="Disordered" evidence="9">
    <location>
        <begin position="341"/>
        <end position="381"/>
    </location>
</feature>
<feature type="compositionally biased region" description="Basic and acidic residues" evidence="9">
    <location>
        <begin position="1167"/>
        <end position="1187"/>
    </location>
</feature>